<keyword evidence="1" id="KW-0812">Transmembrane</keyword>
<protein>
    <submittedName>
        <fullName evidence="3">Uncharacterized protein (DUF58 family)</fullName>
    </submittedName>
</protein>
<keyword evidence="1" id="KW-1133">Transmembrane helix</keyword>
<proteinExistence type="predicted"/>
<organism evidence="3 4">
    <name type="scientific">Microlunatus kandeliicorticis</name>
    <dbReference type="NCBI Taxonomy" id="1759536"/>
    <lineage>
        <taxon>Bacteria</taxon>
        <taxon>Bacillati</taxon>
        <taxon>Actinomycetota</taxon>
        <taxon>Actinomycetes</taxon>
        <taxon>Propionibacteriales</taxon>
        <taxon>Propionibacteriaceae</taxon>
        <taxon>Microlunatus</taxon>
    </lineage>
</organism>
<dbReference type="RefSeq" id="WP_182559923.1">
    <property type="nucleotide sequence ID" value="NZ_JACGWT010000003.1"/>
</dbReference>
<evidence type="ECO:0000259" key="2">
    <source>
        <dbReference type="Pfam" id="PF01882"/>
    </source>
</evidence>
<name>A0A7W3ISA2_9ACTN</name>
<evidence type="ECO:0000313" key="4">
    <source>
        <dbReference type="Proteomes" id="UP000523079"/>
    </source>
</evidence>
<keyword evidence="4" id="KW-1185">Reference proteome</keyword>
<dbReference type="PANTHER" id="PTHR34351:SF1">
    <property type="entry name" value="SLR1927 PROTEIN"/>
    <property type="match status" value="1"/>
</dbReference>
<accession>A0A7W3ISA2</accession>
<reference evidence="3 4" key="1">
    <citation type="submission" date="2020-07" db="EMBL/GenBank/DDBJ databases">
        <title>Sequencing the genomes of 1000 actinobacteria strains.</title>
        <authorList>
            <person name="Klenk H.-P."/>
        </authorList>
    </citation>
    <scope>NUCLEOTIDE SEQUENCE [LARGE SCALE GENOMIC DNA]</scope>
    <source>
        <strain evidence="3 4">DSM 100723</strain>
    </source>
</reference>
<comment type="caution">
    <text evidence="3">The sequence shown here is derived from an EMBL/GenBank/DDBJ whole genome shotgun (WGS) entry which is preliminary data.</text>
</comment>
<dbReference type="InterPro" id="IPR002881">
    <property type="entry name" value="DUF58"/>
</dbReference>
<dbReference type="EMBL" id="JACGWT010000003">
    <property type="protein sequence ID" value="MBA8794321.1"/>
    <property type="molecule type" value="Genomic_DNA"/>
</dbReference>
<dbReference type="Pfam" id="PF01882">
    <property type="entry name" value="DUF58"/>
    <property type="match status" value="1"/>
</dbReference>
<sequence>MGRFWRLLTPRGRVFLVLGLGVVVGAMLAGQRDVMRLGLLLAALPVVALVLVAVARLRLSCERSVEPDQVQLGSAMHGRIVLGQEGRLPAGLVLMEDQVPHELGTAPRFCVDKPGQAWQREVEYPLLGRVRGRFHTGPLTVRTADPFKLVQLDRRFVATSEVLVTPQIVPLASLRGAGGVGSAGDAQPHRIGVVGQDDVLVREYRQGDDVRRVHWRTTARRGELMVRREEQAWDPSVSIVLDSRTGAHAGEGIWSSFEWSVSAACSIALHFIDAGFGVEIFEAGGSLRIATTAGQPAVARQAVVSRLTDLRSRSTRTLQYAVNAATLERSGQLVVAICGRLTVEDAEGLRRLRRNRAQGMALLLDVDSFRDGPGGQGQEGGAQLGWPGAAPGVAEDLLRDDGWKVVPVRSGLGVADAWAAFDSAAAGAR</sequence>
<dbReference type="Proteomes" id="UP000523079">
    <property type="component" value="Unassembled WGS sequence"/>
</dbReference>
<keyword evidence="1" id="KW-0472">Membrane</keyword>
<evidence type="ECO:0000256" key="1">
    <source>
        <dbReference type="SAM" id="Phobius"/>
    </source>
</evidence>
<feature type="transmembrane region" description="Helical" evidence="1">
    <location>
        <begin position="12"/>
        <end position="30"/>
    </location>
</feature>
<evidence type="ECO:0000313" key="3">
    <source>
        <dbReference type="EMBL" id="MBA8794321.1"/>
    </source>
</evidence>
<gene>
    <name evidence="3" type="ORF">FHX74_001940</name>
</gene>
<feature type="domain" description="DUF58" evidence="2">
    <location>
        <begin position="201"/>
        <end position="350"/>
    </location>
</feature>
<feature type="transmembrane region" description="Helical" evidence="1">
    <location>
        <begin position="37"/>
        <end position="57"/>
    </location>
</feature>
<dbReference type="AlphaFoldDB" id="A0A7W3ISA2"/>
<dbReference type="PANTHER" id="PTHR34351">
    <property type="entry name" value="SLR1927 PROTEIN-RELATED"/>
    <property type="match status" value="1"/>
</dbReference>